<name>T0GA48_9SPHN</name>
<dbReference type="RefSeq" id="WP_021247047.1">
    <property type="nucleotide sequence ID" value="NZ_ATIB01000088.1"/>
</dbReference>
<sequence length="52" mass="5881">MDEQWHVAFDSKIVAVQGRLANREEAEKMIASIQALLELLPSRLSTPSSKER</sequence>
<protein>
    <submittedName>
        <fullName evidence="1">Uncharacterized protein</fullName>
    </submittedName>
</protein>
<comment type="caution">
    <text evidence="1">The sequence shown here is derived from an EMBL/GenBank/DDBJ whole genome shotgun (WGS) entry which is preliminary data.</text>
</comment>
<organism evidence="1 2">
    <name type="scientific">Sphingobium baderi LL03</name>
    <dbReference type="NCBI Taxonomy" id="1114964"/>
    <lineage>
        <taxon>Bacteria</taxon>
        <taxon>Pseudomonadati</taxon>
        <taxon>Pseudomonadota</taxon>
        <taxon>Alphaproteobacteria</taxon>
        <taxon>Sphingomonadales</taxon>
        <taxon>Sphingomonadaceae</taxon>
        <taxon>Sphingobium</taxon>
    </lineage>
</organism>
<reference evidence="1 2" key="1">
    <citation type="journal article" date="2013" name="Genome Announc.">
        <title>Draft Genome Sequence of a Hexachlorocyclohexane-Degrading Bacterium, Sphingobium baderi Strain LL03T.</title>
        <authorList>
            <person name="Kaur J."/>
            <person name="Verma H."/>
            <person name="Tripathi C."/>
            <person name="Khurana J.P."/>
            <person name="Lal R."/>
        </authorList>
    </citation>
    <scope>NUCLEOTIDE SEQUENCE [LARGE SCALE GENOMIC DNA]</scope>
    <source>
        <strain evidence="1 2">LL03</strain>
    </source>
</reference>
<dbReference type="Proteomes" id="UP000015524">
    <property type="component" value="Unassembled WGS sequence"/>
</dbReference>
<dbReference type="PATRIC" id="fig|1114964.8.peg.420"/>
<accession>T0GA48</accession>
<gene>
    <name evidence="1" type="ORF">L485_22620</name>
</gene>
<dbReference type="EMBL" id="ATIB01000088">
    <property type="protein sequence ID" value="EQA96877.1"/>
    <property type="molecule type" value="Genomic_DNA"/>
</dbReference>
<keyword evidence="2" id="KW-1185">Reference proteome</keyword>
<evidence type="ECO:0000313" key="1">
    <source>
        <dbReference type="EMBL" id="EQA96877.1"/>
    </source>
</evidence>
<dbReference type="AlphaFoldDB" id="T0GA48"/>
<proteinExistence type="predicted"/>
<evidence type="ECO:0000313" key="2">
    <source>
        <dbReference type="Proteomes" id="UP000015524"/>
    </source>
</evidence>